<dbReference type="GO" id="GO:0006915">
    <property type="term" value="P:apoptotic process"/>
    <property type="evidence" value="ECO:0007669"/>
    <property type="project" value="UniProtKB-KW"/>
</dbReference>
<dbReference type="Proteomes" id="UP001178508">
    <property type="component" value="Chromosome 16"/>
</dbReference>
<feature type="region of interest" description="Disordered" evidence="3">
    <location>
        <begin position="45"/>
        <end position="183"/>
    </location>
</feature>
<keyword evidence="2" id="KW-0053">Apoptosis</keyword>
<proteinExistence type="predicted"/>
<evidence type="ECO:0000313" key="4">
    <source>
        <dbReference type="EMBL" id="CAJ1076617.1"/>
    </source>
</evidence>
<feature type="compositionally biased region" description="Basic and acidic residues" evidence="3">
    <location>
        <begin position="143"/>
        <end position="154"/>
    </location>
</feature>
<feature type="region of interest" description="Disordered" evidence="3">
    <location>
        <begin position="197"/>
        <end position="217"/>
    </location>
</feature>
<sequence length="340" mass="37738">MASTEERLPSVSSVSSISLLEIKADTHLVLKAFLHRTLTLPLEERPGRVGGAYTDHNKYSCIPRKSKDGWDSQAEDVSSTDEKKSGLKSFMKQLPRRSSWRSGKESKNSLERDNKIKPGLSKDQTDGDVASPSTSSDEDDGGEKEKEKDRDGVKPQRPTSLPIKDKEPDVQPAVVSPTHPPGFYDEVAERLEQIAQKSTSIKKKPSPISQTSQTPTDKQAVVNQLVQLLSQEGDSMNNKIQSDPFLRSNLNRLSYPSFAKLLDTFSRNQVSDAPTVPPTSSPTLRRMAVTMEVSRRIVTATGTQRMQGYAECYMETFAPWVKSHGGWENIVDLGEQSETE</sequence>
<name>A0AAV1GSK8_XYRNO</name>
<protein>
    <submittedName>
        <fullName evidence="4">Uncharacterized protein bcl2l12</fullName>
    </submittedName>
</protein>
<feature type="compositionally biased region" description="Basic and acidic residues" evidence="3">
    <location>
        <begin position="102"/>
        <end position="116"/>
    </location>
</feature>
<gene>
    <name evidence="4" type="ORF">XNOV1_A041383</name>
</gene>
<dbReference type="SUPFAM" id="SSF56854">
    <property type="entry name" value="Bcl-2 inhibitors of programmed cell death"/>
    <property type="match status" value="1"/>
</dbReference>
<evidence type="ECO:0000256" key="2">
    <source>
        <dbReference type="ARBA" id="ARBA00022703"/>
    </source>
</evidence>
<dbReference type="InterPro" id="IPR036834">
    <property type="entry name" value="Bcl-2-like_sf"/>
</dbReference>
<reference evidence="4" key="1">
    <citation type="submission" date="2023-08" db="EMBL/GenBank/DDBJ databases">
        <authorList>
            <person name="Alioto T."/>
            <person name="Alioto T."/>
            <person name="Gomez Garrido J."/>
        </authorList>
    </citation>
    <scope>NUCLEOTIDE SEQUENCE</scope>
</reference>
<evidence type="ECO:0000313" key="5">
    <source>
        <dbReference type="Proteomes" id="UP001178508"/>
    </source>
</evidence>
<evidence type="ECO:0000256" key="3">
    <source>
        <dbReference type="SAM" id="MobiDB-lite"/>
    </source>
</evidence>
<dbReference type="GO" id="GO:2001236">
    <property type="term" value="P:regulation of extrinsic apoptotic signaling pathway"/>
    <property type="evidence" value="ECO:0007669"/>
    <property type="project" value="TreeGrafter"/>
</dbReference>
<keyword evidence="1" id="KW-0597">Phosphoprotein</keyword>
<accession>A0AAV1GSK8</accession>
<evidence type="ECO:0000256" key="1">
    <source>
        <dbReference type="ARBA" id="ARBA00022553"/>
    </source>
</evidence>
<keyword evidence="5" id="KW-1185">Reference proteome</keyword>
<dbReference type="AlphaFoldDB" id="A0AAV1GSK8"/>
<dbReference type="EMBL" id="OY660879">
    <property type="protein sequence ID" value="CAJ1076617.1"/>
    <property type="molecule type" value="Genomic_DNA"/>
</dbReference>
<dbReference type="PANTHER" id="PTHR14965">
    <property type="entry name" value="SI:CH73-248E21.1"/>
    <property type="match status" value="1"/>
</dbReference>
<organism evidence="4 5">
    <name type="scientific">Xyrichtys novacula</name>
    <name type="common">Pearly razorfish</name>
    <name type="synonym">Hemipteronotus novacula</name>
    <dbReference type="NCBI Taxonomy" id="13765"/>
    <lineage>
        <taxon>Eukaryota</taxon>
        <taxon>Metazoa</taxon>
        <taxon>Chordata</taxon>
        <taxon>Craniata</taxon>
        <taxon>Vertebrata</taxon>
        <taxon>Euteleostomi</taxon>
        <taxon>Actinopterygii</taxon>
        <taxon>Neopterygii</taxon>
        <taxon>Teleostei</taxon>
        <taxon>Neoteleostei</taxon>
        <taxon>Acanthomorphata</taxon>
        <taxon>Eupercaria</taxon>
        <taxon>Labriformes</taxon>
        <taxon>Labridae</taxon>
        <taxon>Xyrichtys</taxon>
    </lineage>
</organism>
<dbReference type="PANTHER" id="PTHR14965:SF2">
    <property type="entry name" value="BCL-2-LIKE PROTEIN 12"/>
    <property type="match status" value="1"/>
</dbReference>
<dbReference type="Gene3D" id="1.10.437.10">
    <property type="entry name" value="Blc2-like"/>
    <property type="match status" value="1"/>
</dbReference>